<sequence length="201" mass="21086">MSKLTTALTALLSYVTACALILMLLHVVAHAISRHFFNAPIYGTNEIVSFWYLPIIALLGIPAAQLKGEHIAVTLVIDRLGEASARILRTFGAALGFALSAGFAWFGLAKAIEYTASKATAGVTDIVTWPVYYLVPLVFAGLALLYLLAIGQLWHLVPGQAPAVTPDAELTELTDLGAPAAGAGHGSTEHPQRPEGGGGRA</sequence>
<evidence type="ECO:0000313" key="12">
    <source>
        <dbReference type="EMBL" id="MYM19078.1"/>
    </source>
</evidence>
<dbReference type="GO" id="GO:0005886">
    <property type="term" value="C:plasma membrane"/>
    <property type="evidence" value="ECO:0007669"/>
    <property type="project" value="UniProtKB-SubCell"/>
</dbReference>
<dbReference type="InterPro" id="IPR055348">
    <property type="entry name" value="DctQ"/>
</dbReference>
<accession>A0A6N9H4U7</accession>
<evidence type="ECO:0000256" key="9">
    <source>
        <dbReference type="SAM" id="MobiDB-lite"/>
    </source>
</evidence>
<comment type="subcellular location">
    <subcellularLocation>
        <location evidence="1">Cell inner membrane</location>
        <topology evidence="1">Multi-pass membrane protein</topology>
    </subcellularLocation>
</comment>
<dbReference type="Proteomes" id="UP000469215">
    <property type="component" value="Unassembled WGS sequence"/>
</dbReference>
<evidence type="ECO:0000256" key="6">
    <source>
        <dbReference type="ARBA" id="ARBA00022989"/>
    </source>
</evidence>
<keyword evidence="13" id="KW-1185">Reference proteome</keyword>
<evidence type="ECO:0000256" key="10">
    <source>
        <dbReference type="SAM" id="Phobius"/>
    </source>
</evidence>
<keyword evidence="2" id="KW-0813">Transport</keyword>
<dbReference type="GO" id="GO:0022857">
    <property type="term" value="F:transmembrane transporter activity"/>
    <property type="evidence" value="ECO:0007669"/>
    <property type="project" value="TreeGrafter"/>
</dbReference>
<keyword evidence="6 10" id="KW-1133">Transmembrane helix</keyword>
<feature type="transmembrane region" description="Helical" evidence="10">
    <location>
        <begin position="129"/>
        <end position="149"/>
    </location>
</feature>
<protein>
    <submittedName>
        <fullName evidence="12">TRAP transporter small permease subunit</fullName>
    </submittedName>
</protein>
<evidence type="ECO:0000256" key="5">
    <source>
        <dbReference type="ARBA" id="ARBA00022692"/>
    </source>
</evidence>
<proteinExistence type="inferred from homology"/>
<dbReference type="PANTHER" id="PTHR35011">
    <property type="entry name" value="2,3-DIKETO-L-GULONATE TRAP TRANSPORTER SMALL PERMEASE PROTEIN YIAM"/>
    <property type="match status" value="1"/>
</dbReference>
<evidence type="ECO:0000256" key="7">
    <source>
        <dbReference type="ARBA" id="ARBA00023136"/>
    </source>
</evidence>
<keyword evidence="3" id="KW-1003">Cell membrane</keyword>
<evidence type="ECO:0000256" key="4">
    <source>
        <dbReference type="ARBA" id="ARBA00022519"/>
    </source>
</evidence>
<feature type="region of interest" description="Disordered" evidence="9">
    <location>
        <begin position="177"/>
        <end position="201"/>
    </location>
</feature>
<feature type="transmembrane region" description="Helical" evidence="10">
    <location>
        <begin position="87"/>
        <end position="109"/>
    </location>
</feature>
<evidence type="ECO:0000256" key="1">
    <source>
        <dbReference type="ARBA" id="ARBA00004429"/>
    </source>
</evidence>
<reference evidence="12 13" key="1">
    <citation type="submission" date="2020-01" db="EMBL/GenBank/DDBJ databases">
        <authorList>
            <person name="Deng T."/>
        </authorList>
    </citation>
    <scope>NUCLEOTIDE SEQUENCE [LARGE SCALE GENOMIC DNA]</scope>
    <source>
        <strain evidence="12 13">5221</strain>
    </source>
</reference>
<dbReference type="EMBL" id="WWEQ01000009">
    <property type="protein sequence ID" value="MYM19078.1"/>
    <property type="molecule type" value="Genomic_DNA"/>
</dbReference>
<evidence type="ECO:0000259" key="11">
    <source>
        <dbReference type="Pfam" id="PF04290"/>
    </source>
</evidence>
<dbReference type="RefSeq" id="WP_160952514.1">
    <property type="nucleotide sequence ID" value="NZ_WWEQ01000009.1"/>
</dbReference>
<gene>
    <name evidence="12" type="ORF">GSY69_03590</name>
</gene>
<comment type="caution">
    <text evidence="12">The sequence shown here is derived from an EMBL/GenBank/DDBJ whole genome shotgun (WGS) entry which is preliminary data.</text>
</comment>
<evidence type="ECO:0000256" key="3">
    <source>
        <dbReference type="ARBA" id="ARBA00022475"/>
    </source>
</evidence>
<dbReference type="PANTHER" id="PTHR35011:SF10">
    <property type="entry name" value="TRAP TRANSPORTER SMALL PERMEASE PROTEIN"/>
    <property type="match status" value="1"/>
</dbReference>
<dbReference type="AlphaFoldDB" id="A0A6N9H4U7"/>
<comment type="similarity">
    <text evidence="8">Belongs to the TRAP transporter small permease family.</text>
</comment>
<evidence type="ECO:0000256" key="2">
    <source>
        <dbReference type="ARBA" id="ARBA00022448"/>
    </source>
</evidence>
<evidence type="ECO:0000256" key="8">
    <source>
        <dbReference type="ARBA" id="ARBA00038436"/>
    </source>
</evidence>
<keyword evidence="4" id="KW-0997">Cell inner membrane</keyword>
<dbReference type="InterPro" id="IPR007387">
    <property type="entry name" value="TRAP_DctQ"/>
</dbReference>
<keyword evidence="5 10" id="KW-0812">Transmembrane</keyword>
<feature type="transmembrane region" description="Helical" evidence="10">
    <location>
        <begin position="47"/>
        <end position="66"/>
    </location>
</feature>
<dbReference type="GO" id="GO:0015740">
    <property type="term" value="P:C4-dicarboxylate transport"/>
    <property type="evidence" value="ECO:0007669"/>
    <property type="project" value="TreeGrafter"/>
</dbReference>
<organism evidence="12 13">
    <name type="scientific">Brevibacterium rongguiense</name>
    <dbReference type="NCBI Taxonomy" id="2695267"/>
    <lineage>
        <taxon>Bacteria</taxon>
        <taxon>Bacillati</taxon>
        <taxon>Actinomycetota</taxon>
        <taxon>Actinomycetes</taxon>
        <taxon>Micrococcales</taxon>
        <taxon>Brevibacteriaceae</taxon>
        <taxon>Brevibacterium</taxon>
    </lineage>
</organism>
<feature type="domain" description="Tripartite ATP-independent periplasmic transporters DctQ component" evidence="11">
    <location>
        <begin position="23"/>
        <end position="154"/>
    </location>
</feature>
<keyword evidence="7 10" id="KW-0472">Membrane</keyword>
<evidence type="ECO:0000313" key="13">
    <source>
        <dbReference type="Proteomes" id="UP000469215"/>
    </source>
</evidence>
<name>A0A6N9H4U7_9MICO</name>
<dbReference type="Pfam" id="PF04290">
    <property type="entry name" value="DctQ"/>
    <property type="match status" value="1"/>
</dbReference>